<dbReference type="GO" id="GO:0005304">
    <property type="term" value="F:L-valine transmembrane transporter activity"/>
    <property type="evidence" value="ECO:0007669"/>
    <property type="project" value="TreeGrafter"/>
</dbReference>
<dbReference type="InterPro" id="IPR032823">
    <property type="entry name" value="BCA_ABC_TP_C"/>
</dbReference>
<dbReference type="GO" id="GO:1903806">
    <property type="term" value="P:L-isoleucine import across plasma membrane"/>
    <property type="evidence" value="ECO:0007669"/>
    <property type="project" value="TreeGrafter"/>
</dbReference>
<dbReference type="GO" id="GO:0005524">
    <property type="term" value="F:ATP binding"/>
    <property type="evidence" value="ECO:0007669"/>
    <property type="project" value="UniProtKB-KW"/>
</dbReference>
<keyword evidence="1" id="KW-0813">Transport</keyword>
<evidence type="ECO:0000256" key="2">
    <source>
        <dbReference type="ARBA" id="ARBA00022741"/>
    </source>
</evidence>
<feature type="domain" description="ABC transporter" evidence="4">
    <location>
        <begin position="17"/>
        <end position="257"/>
    </location>
</feature>
<evidence type="ECO:0000256" key="1">
    <source>
        <dbReference type="ARBA" id="ARBA00022448"/>
    </source>
</evidence>
<dbReference type="GO" id="GO:0015808">
    <property type="term" value="P:L-alanine transport"/>
    <property type="evidence" value="ECO:0007669"/>
    <property type="project" value="TreeGrafter"/>
</dbReference>
<dbReference type="GO" id="GO:0015192">
    <property type="term" value="F:L-phenylalanine transmembrane transporter activity"/>
    <property type="evidence" value="ECO:0007669"/>
    <property type="project" value="TreeGrafter"/>
</dbReference>
<accession>A0A7K3M0Y9</accession>
<dbReference type="RefSeq" id="WP_162449656.1">
    <property type="nucleotide sequence ID" value="NZ_WLZY01000002.1"/>
</dbReference>
<dbReference type="InterPro" id="IPR027417">
    <property type="entry name" value="P-loop_NTPase"/>
</dbReference>
<dbReference type="InterPro" id="IPR003439">
    <property type="entry name" value="ABC_transporter-like_ATP-bd"/>
</dbReference>
<dbReference type="GO" id="GO:0015188">
    <property type="term" value="F:L-isoleucine transmembrane transporter activity"/>
    <property type="evidence" value="ECO:0007669"/>
    <property type="project" value="TreeGrafter"/>
</dbReference>
<dbReference type="SUPFAM" id="SSF52540">
    <property type="entry name" value="P-loop containing nucleoside triphosphate hydrolases"/>
    <property type="match status" value="1"/>
</dbReference>
<dbReference type="CDD" id="cd03219">
    <property type="entry name" value="ABC_Mj1267_LivG_branched"/>
    <property type="match status" value="1"/>
</dbReference>
<organism evidence="5 6">
    <name type="scientific">Phytoactinopolyspora mesophila</name>
    <dbReference type="NCBI Taxonomy" id="2650750"/>
    <lineage>
        <taxon>Bacteria</taxon>
        <taxon>Bacillati</taxon>
        <taxon>Actinomycetota</taxon>
        <taxon>Actinomycetes</taxon>
        <taxon>Jiangellales</taxon>
        <taxon>Jiangellaceae</taxon>
        <taxon>Phytoactinopolyspora</taxon>
    </lineage>
</organism>
<comment type="caution">
    <text evidence="5">The sequence shown here is derived from an EMBL/GenBank/DDBJ whole genome shotgun (WGS) entry which is preliminary data.</text>
</comment>
<keyword evidence="2" id="KW-0547">Nucleotide-binding</keyword>
<evidence type="ECO:0000259" key="4">
    <source>
        <dbReference type="PROSITE" id="PS50893"/>
    </source>
</evidence>
<dbReference type="EMBL" id="WLZY01000002">
    <property type="protein sequence ID" value="NDL56963.1"/>
    <property type="molecule type" value="Genomic_DNA"/>
</dbReference>
<keyword evidence="3 5" id="KW-0067">ATP-binding</keyword>
<dbReference type="GO" id="GO:0005886">
    <property type="term" value="C:plasma membrane"/>
    <property type="evidence" value="ECO:0007669"/>
    <property type="project" value="TreeGrafter"/>
</dbReference>
<name>A0A7K3M0Y9_9ACTN</name>
<evidence type="ECO:0000313" key="6">
    <source>
        <dbReference type="Proteomes" id="UP000460435"/>
    </source>
</evidence>
<dbReference type="InterPro" id="IPR051120">
    <property type="entry name" value="ABC_AA/LPS_Transport"/>
</dbReference>
<dbReference type="AlphaFoldDB" id="A0A7K3M0Y9"/>
<reference evidence="5 6" key="1">
    <citation type="submission" date="2019-11" db="EMBL/GenBank/DDBJ databases">
        <authorList>
            <person name="Li X.-J."/>
            <person name="Feng X.-M."/>
        </authorList>
    </citation>
    <scope>NUCLEOTIDE SEQUENCE [LARGE SCALE GENOMIC DNA]</scope>
    <source>
        <strain evidence="5 6">XMNu-373</strain>
    </source>
</reference>
<gene>
    <name evidence="5" type="ORF">F7O44_07745</name>
</gene>
<dbReference type="Pfam" id="PF12399">
    <property type="entry name" value="BCA_ABC_TP_C"/>
    <property type="match status" value="1"/>
</dbReference>
<evidence type="ECO:0000313" key="5">
    <source>
        <dbReference type="EMBL" id="NDL56963.1"/>
    </source>
</evidence>
<dbReference type="GO" id="GO:1903805">
    <property type="term" value="P:L-valine import across plasma membrane"/>
    <property type="evidence" value="ECO:0007669"/>
    <property type="project" value="TreeGrafter"/>
</dbReference>
<dbReference type="GO" id="GO:0042941">
    <property type="term" value="P:D-alanine transmembrane transport"/>
    <property type="evidence" value="ECO:0007669"/>
    <property type="project" value="TreeGrafter"/>
</dbReference>
<dbReference type="PANTHER" id="PTHR45772">
    <property type="entry name" value="CONSERVED COMPONENT OF ABC TRANSPORTER FOR NATURAL AMINO ACIDS-RELATED"/>
    <property type="match status" value="1"/>
</dbReference>
<evidence type="ECO:0000256" key="3">
    <source>
        <dbReference type="ARBA" id="ARBA00022840"/>
    </source>
</evidence>
<proteinExistence type="predicted"/>
<dbReference type="Proteomes" id="UP000460435">
    <property type="component" value="Unassembled WGS sequence"/>
</dbReference>
<dbReference type="SMART" id="SM00382">
    <property type="entry name" value="AAA"/>
    <property type="match status" value="1"/>
</dbReference>
<dbReference type="Gene3D" id="3.40.50.300">
    <property type="entry name" value="P-loop containing nucleotide triphosphate hydrolases"/>
    <property type="match status" value="1"/>
</dbReference>
<dbReference type="PROSITE" id="PS50893">
    <property type="entry name" value="ABC_TRANSPORTER_2"/>
    <property type="match status" value="1"/>
</dbReference>
<sequence length="262" mass="28217">MPAPDSAVVTPSNGPVLALRGLAKHFGGVHAVADVELDVSHGERVSVIGPNGAGKSTLFNLIAGDYRPTAGRIELFGDDLTRTSARVRAHRGLARTFQTSKLFTTMTVDDNLYLALCGKPGSVRRLRRADGDERRRSRTRELARAAGLEAKLATEVGELSHGEQRQLELAMALASEPRLLILDEPAAGLSPAERGTLTKVLSELSRDITLVLIEHDMDIALVVGERVVVMADGEKVLEGTPDEIRSSELVRRIYLGGAFDAH</sequence>
<dbReference type="PANTHER" id="PTHR45772:SF7">
    <property type="entry name" value="AMINO ACID ABC TRANSPORTER ATP-BINDING PROTEIN"/>
    <property type="match status" value="1"/>
</dbReference>
<dbReference type="InterPro" id="IPR003593">
    <property type="entry name" value="AAA+_ATPase"/>
</dbReference>
<dbReference type="GO" id="GO:0016887">
    <property type="term" value="F:ATP hydrolysis activity"/>
    <property type="evidence" value="ECO:0007669"/>
    <property type="project" value="InterPro"/>
</dbReference>
<keyword evidence="6" id="KW-1185">Reference proteome</keyword>
<dbReference type="Pfam" id="PF00005">
    <property type="entry name" value="ABC_tran"/>
    <property type="match status" value="1"/>
</dbReference>
<protein>
    <submittedName>
        <fullName evidence="5">ATP-binding cassette domain-containing protein</fullName>
    </submittedName>
</protein>